<dbReference type="AlphaFoldDB" id="A0A1V2AA21"/>
<keyword evidence="3" id="KW-1185">Reference proteome</keyword>
<sequence>MMKKLASSGLALGLAFGAGSAALANGAEESQVDLSTKLNTELHDGYLSSNQELQAMAESNNWTVKDLQVWADANGLTEADLQNLAEKSGWSEEEISSLNLDVNASIGLGDLLDGSDNLLDSINHEDNNLTDNLLDEDLLGGIL</sequence>
<name>A0A1V2AA21_9BACI</name>
<feature type="chain" id="PRO_5039574700" evidence="1">
    <location>
        <begin position="22"/>
        <end position="143"/>
    </location>
</feature>
<keyword evidence="1" id="KW-0732">Signal</keyword>
<gene>
    <name evidence="2" type="ORF">BTO28_04995</name>
</gene>
<dbReference type="OrthoDB" id="9951145at2"/>
<accession>A0A1V2AA21</accession>
<proteinExistence type="predicted"/>
<evidence type="ECO:0000256" key="1">
    <source>
        <dbReference type="SAM" id="SignalP"/>
    </source>
</evidence>
<evidence type="ECO:0000313" key="2">
    <source>
        <dbReference type="EMBL" id="OMP67846.1"/>
    </source>
</evidence>
<feature type="signal peptide" evidence="1">
    <location>
        <begin position="1"/>
        <end position="21"/>
    </location>
</feature>
<comment type="caution">
    <text evidence="2">The sequence shown here is derived from an EMBL/GenBank/DDBJ whole genome shotgun (WGS) entry which is preliminary data.</text>
</comment>
<protein>
    <submittedName>
        <fullName evidence="2">Uncharacterized protein</fullName>
    </submittedName>
</protein>
<evidence type="ECO:0000313" key="3">
    <source>
        <dbReference type="Proteomes" id="UP000188613"/>
    </source>
</evidence>
<dbReference type="Proteomes" id="UP000188613">
    <property type="component" value="Unassembled WGS sequence"/>
</dbReference>
<reference evidence="2 3" key="1">
    <citation type="submission" date="2016-12" db="EMBL/GenBank/DDBJ databases">
        <title>Domibacillus sp. SAB 38T whole genome sequencing.</title>
        <authorList>
            <person name="Verma A."/>
            <person name="Ojha A.K."/>
            <person name="Krishnamurthi S."/>
        </authorList>
    </citation>
    <scope>NUCLEOTIDE SEQUENCE [LARGE SCALE GENOMIC DNA]</scope>
    <source>
        <strain evidence="2 3">SAB 38</strain>
    </source>
</reference>
<organism evidence="2 3">
    <name type="scientific">Domibacillus epiphyticus</name>
    <dbReference type="NCBI Taxonomy" id="1714355"/>
    <lineage>
        <taxon>Bacteria</taxon>
        <taxon>Bacillati</taxon>
        <taxon>Bacillota</taxon>
        <taxon>Bacilli</taxon>
        <taxon>Bacillales</taxon>
        <taxon>Bacillaceae</taxon>
        <taxon>Domibacillus</taxon>
    </lineage>
</organism>
<dbReference type="EMBL" id="MSFI01000008">
    <property type="protein sequence ID" value="OMP67846.1"/>
    <property type="molecule type" value="Genomic_DNA"/>
</dbReference>
<dbReference type="RefSeq" id="WP_076764449.1">
    <property type="nucleotide sequence ID" value="NZ_MSFI01000008.1"/>
</dbReference>